<keyword evidence="3 9" id="KW-0645">Protease</keyword>
<dbReference type="PIRSF" id="PIRSF001217">
    <property type="entry name" value="Protease_4_SppA"/>
    <property type="match status" value="1"/>
</dbReference>
<evidence type="ECO:0000259" key="8">
    <source>
        <dbReference type="Pfam" id="PF01343"/>
    </source>
</evidence>
<dbReference type="RefSeq" id="WP_276744195.1">
    <property type="nucleotide sequence ID" value="NZ_DUQN01000050.1"/>
</dbReference>
<dbReference type="CDD" id="cd07023">
    <property type="entry name" value="S49_Sppa_N_C"/>
    <property type="match status" value="1"/>
</dbReference>
<reference evidence="9 10" key="1">
    <citation type="submission" date="2016-08" db="EMBL/GenBank/DDBJ databases">
        <authorList>
            <person name="Seilhamer J.J."/>
        </authorList>
    </citation>
    <scope>NUCLEOTIDE SEQUENCE [LARGE SCALE GENOMIC DNA]</scope>
    <source>
        <strain evidence="9">ING2-E5A</strain>
    </source>
</reference>
<dbReference type="InterPro" id="IPR004634">
    <property type="entry name" value="Pept_S49_pIV"/>
</dbReference>
<dbReference type="EC" id="3.4.21.-" evidence="9"/>
<evidence type="ECO:0000256" key="1">
    <source>
        <dbReference type="ARBA" id="ARBA00004370"/>
    </source>
</evidence>
<evidence type="ECO:0000256" key="5">
    <source>
        <dbReference type="ARBA" id="ARBA00022825"/>
    </source>
</evidence>
<keyword evidence="10" id="KW-1185">Reference proteome</keyword>
<evidence type="ECO:0000256" key="3">
    <source>
        <dbReference type="ARBA" id="ARBA00022670"/>
    </source>
</evidence>
<dbReference type="InterPro" id="IPR029045">
    <property type="entry name" value="ClpP/crotonase-like_dom_sf"/>
</dbReference>
<dbReference type="EMBL" id="LT608328">
    <property type="protein sequence ID" value="SCM56744.1"/>
    <property type="molecule type" value="Genomic_DNA"/>
</dbReference>
<dbReference type="Gene3D" id="3.90.226.10">
    <property type="entry name" value="2-enoyl-CoA Hydratase, Chain A, domain 1"/>
    <property type="match status" value="3"/>
</dbReference>
<dbReference type="InterPro" id="IPR002142">
    <property type="entry name" value="Peptidase_S49"/>
</dbReference>
<dbReference type="NCBIfam" id="TIGR00706">
    <property type="entry name" value="SppA_dom"/>
    <property type="match status" value="1"/>
</dbReference>
<organism evidence="9 10">
    <name type="scientific">Petrimonas mucosa</name>
    <dbReference type="NCBI Taxonomy" id="1642646"/>
    <lineage>
        <taxon>Bacteria</taxon>
        <taxon>Pseudomonadati</taxon>
        <taxon>Bacteroidota</taxon>
        <taxon>Bacteroidia</taxon>
        <taxon>Bacteroidales</taxon>
        <taxon>Dysgonomonadaceae</taxon>
        <taxon>Petrimonas</taxon>
    </lineage>
</organism>
<gene>
    <name evidence="9" type="primary">sppA</name>
    <name evidence="9" type="ORF">ING2E5A_1028</name>
</gene>
<sequence>MMFASALGFIIASLIFSLVSMLVMFALMGSLMGSFGKQDTFVLQENSVLNLRLEGTVQERIAENDPFIELIGGVPSAMGLNDIIGAIRKAKNNDKIKGIYLDTRIFAASNATLAEIRQELEDFKESGKFIVAYADTYTQSGYYLASVADKVAINPQGMLDIHGLSSILLFYKDALEKMGVGIQLFKVGTYKSFAESFTQTEMSDANREQITSFINDIWNNMKNEMAASRKLEPAQIDSIANQFPMLRKTDFLLASNLVDTLLYESEMKQYLRELLGVDADEKIPSATVAEMRSVKTTPAIRKSTNSIALLYATGNIMSGNRSSGIQDKYYVNEIEKLRKDKNIKAVVFRINSGGGSAYASEQIWKAISDLKSEKPVVVSMGDVAASGGYYIACNANKIVAQPTTITGSIGIFGMFPNFSGTFNKLGINSDVVKTNDFSDFGNPSRAFNEREAAMMQAYVDNGYDIFLTRCAEGRGIAKDSLAKFAEGRVWTGNQAKEIGLVDELGGVDEAVRIAADLANLGKSYAVFEYPKAKSPLEEIFSKGKEELAAKTLKSYLGESYELFTLLKGIKEQDYIQARIPFELNIN</sequence>
<dbReference type="AlphaFoldDB" id="A0A1G4G5S8"/>
<evidence type="ECO:0000313" key="10">
    <source>
        <dbReference type="Proteomes" id="UP000178485"/>
    </source>
</evidence>
<dbReference type="Pfam" id="PF01343">
    <property type="entry name" value="Peptidase_S49"/>
    <property type="match status" value="2"/>
</dbReference>
<keyword evidence="5" id="KW-0720">Serine protease</keyword>
<evidence type="ECO:0000256" key="7">
    <source>
        <dbReference type="PIRSR" id="PIRSR001217-1"/>
    </source>
</evidence>
<evidence type="ECO:0000256" key="6">
    <source>
        <dbReference type="ARBA" id="ARBA00023136"/>
    </source>
</evidence>
<comment type="subcellular location">
    <subcellularLocation>
        <location evidence="1">Membrane</location>
    </subcellularLocation>
</comment>
<evidence type="ECO:0000313" key="9">
    <source>
        <dbReference type="EMBL" id="SCM56744.1"/>
    </source>
</evidence>
<feature type="domain" description="Peptidase S49" evidence="8">
    <location>
        <begin position="370"/>
        <end position="520"/>
    </location>
</feature>
<name>A0A1G4G5S8_9BACT</name>
<feature type="domain" description="Peptidase S49" evidence="8">
    <location>
        <begin position="123"/>
        <end position="277"/>
    </location>
</feature>
<feature type="active site" description="Nucleophile" evidence="7">
    <location>
        <position position="386"/>
    </location>
</feature>
<evidence type="ECO:0000256" key="2">
    <source>
        <dbReference type="ARBA" id="ARBA00008683"/>
    </source>
</evidence>
<dbReference type="InterPro" id="IPR047272">
    <property type="entry name" value="S49_SppA_C"/>
</dbReference>
<keyword evidence="6" id="KW-0472">Membrane</keyword>
<dbReference type="PANTHER" id="PTHR33209:SF1">
    <property type="entry name" value="PEPTIDASE S49 DOMAIN-CONTAINING PROTEIN"/>
    <property type="match status" value="1"/>
</dbReference>
<dbReference type="InterPro" id="IPR047217">
    <property type="entry name" value="S49_SppA_67K_type_N"/>
</dbReference>
<dbReference type="GO" id="GO:0008236">
    <property type="term" value="F:serine-type peptidase activity"/>
    <property type="evidence" value="ECO:0007669"/>
    <property type="project" value="UniProtKB-KW"/>
</dbReference>
<accession>A0A1G4G5S8</accession>
<protein>
    <submittedName>
        <fullName evidence="9">Protease 4</fullName>
        <ecNumber evidence="9">3.4.21.-</ecNumber>
    </submittedName>
</protein>
<dbReference type="CDD" id="cd07018">
    <property type="entry name" value="S49_SppA_67K_type"/>
    <property type="match status" value="1"/>
</dbReference>
<dbReference type="PANTHER" id="PTHR33209">
    <property type="entry name" value="PROTEASE 4"/>
    <property type="match status" value="1"/>
</dbReference>
<dbReference type="NCBIfam" id="TIGR00705">
    <property type="entry name" value="SppA_67K"/>
    <property type="match status" value="1"/>
</dbReference>
<dbReference type="Proteomes" id="UP000178485">
    <property type="component" value="Chromosome i"/>
</dbReference>
<proteinExistence type="inferred from homology"/>
<dbReference type="GO" id="GO:0006465">
    <property type="term" value="P:signal peptide processing"/>
    <property type="evidence" value="ECO:0007669"/>
    <property type="project" value="InterPro"/>
</dbReference>
<dbReference type="KEGG" id="pmuc:ING2E5A_1028"/>
<keyword evidence="4 9" id="KW-0378">Hydrolase</keyword>
<dbReference type="GO" id="GO:0016020">
    <property type="term" value="C:membrane"/>
    <property type="evidence" value="ECO:0007669"/>
    <property type="project" value="UniProtKB-SubCell"/>
</dbReference>
<evidence type="ECO:0000256" key="4">
    <source>
        <dbReference type="ARBA" id="ARBA00022801"/>
    </source>
</evidence>
<dbReference type="STRING" id="1642646.ING2E5A_1028"/>
<dbReference type="InterPro" id="IPR004635">
    <property type="entry name" value="Pept_S49_SppA"/>
</dbReference>
<comment type="similarity">
    <text evidence="2">Belongs to the peptidase S49 family.</text>
</comment>
<dbReference type="Gene3D" id="6.20.330.10">
    <property type="match status" value="1"/>
</dbReference>
<feature type="active site" description="Proton donor/acceptor" evidence="7">
    <location>
        <position position="191"/>
    </location>
</feature>
<dbReference type="SUPFAM" id="SSF52096">
    <property type="entry name" value="ClpP/crotonase"/>
    <property type="match status" value="2"/>
</dbReference>